<dbReference type="InterPro" id="IPR000742">
    <property type="entry name" value="EGF"/>
</dbReference>
<evidence type="ECO:0000313" key="3">
    <source>
        <dbReference type="Proteomes" id="UP000792457"/>
    </source>
</evidence>
<dbReference type="Gene3D" id="2.90.20.10">
    <property type="entry name" value="Plasmodium vivax P25 domain"/>
    <property type="match status" value="1"/>
</dbReference>
<reference evidence="2" key="2">
    <citation type="submission" date="2017-10" db="EMBL/GenBank/DDBJ databases">
        <title>Ladona fulva Genome sequencing and assembly.</title>
        <authorList>
            <person name="Murali S."/>
            <person name="Richards S."/>
            <person name="Bandaranaike D."/>
            <person name="Bellair M."/>
            <person name="Blankenburg K."/>
            <person name="Chao H."/>
            <person name="Dinh H."/>
            <person name="Doddapaneni H."/>
            <person name="Dugan-Rocha S."/>
            <person name="Elkadiri S."/>
            <person name="Gnanaolivu R."/>
            <person name="Hernandez B."/>
            <person name="Skinner E."/>
            <person name="Javaid M."/>
            <person name="Lee S."/>
            <person name="Li M."/>
            <person name="Ming W."/>
            <person name="Munidasa M."/>
            <person name="Muniz J."/>
            <person name="Nguyen L."/>
            <person name="Hughes D."/>
            <person name="Osuji N."/>
            <person name="Pu L.-L."/>
            <person name="Puazo M."/>
            <person name="Qu C."/>
            <person name="Quiroz J."/>
            <person name="Raj R."/>
            <person name="Weissenberger G."/>
            <person name="Xin Y."/>
            <person name="Zou X."/>
            <person name="Han Y."/>
            <person name="Worley K."/>
            <person name="Muzny D."/>
            <person name="Gibbs R."/>
        </authorList>
    </citation>
    <scope>NUCLEOTIDE SEQUENCE</scope>
    <source>
        <strain evidence="2">Sampled in the wild</strain>
    </source>
</reference>
<name>A0A8K0NYM4_LADFU</name>
<dbReference type="Proteomes" id="UP000792457">
    <property type="component" value="Unassembled WGS sequence"/>
</dbReference>
<evidence type="ECO:0000259" key="1">
    <source>
        <dbReference type="SMART" id="SM00181"/>
    </source>
</evidence>
<protein>
    <recommendedName>
        <fullName evidence="1">EGF-like domain-containing protein</fullName>
    </recommendedName>
</protein>
<comment type="caution">
    <text evidence="2">The sequence shown here is derived from an EMBL/GenBank/DDBJ whole genome shotgun (WGS) entry which is preliminary data.</text>
</comment>
<evidence type="ECO:0000313" key="2">
    <source>
        <dbReference type="EMBL" id="KAG8229265.1"/>
    </source>
</evidence>
<dbReference type="OrthoDB" id="5912242at2759"/>
<sequence length="143" mass="15303">MLQLSEVGLGEPCNATATCISNAKCALESADPVCKCDREYVPSNDFKSCIKKVGLGVECEESHQCPMGADCLQGNSKRYCSCREDFVPSYDKVTCLKKTVRLGDACNETFVCDVINAECSNNICGCMNGFVKSAAGDACIPSK</sequence>
<accession>A0A8K0NYM4</accession>
<dbReference type="EMBL" id="KZ308421">
    <property type="protein sequence ID" value="KAG8229265.1"/>
    <property type="molecule type" value="Genomic_DNA"/>
</dbReference>
<dbReference type="InterPro" id="IPR006149">
    <property type="entry name" value="EB_dom"/>
</dbReference>
<dbReference type="PANTHER" id="PTHR39069:SF8">
    <property type="entry name" value="FI17111P1"/>
    <property type="match status" value="1"/>
</dbReference>
<dbReference type="Pfam" id="PF01683">
    <property type="entry name" value="EB"/>
    <property type="match status" value="2"/>
</dbReference>
<dbReference type="PANTHER" id="PTHR39069">
    <property type="entry name" value="ECDYSONE-INDUCIBLE GENE E1, ISOFORM A"/>
    <property type="match status" value="1"/>
</dbReference>
<organism evidence="2 3">
    <name type="scientific">Ladona fulva</name>
    <name type="common">Scarce chaser dragonfly</name>
    <name type="synonym">Libellula fulva</name>
    <dbReference type="NCBI Taxonomy" id="123851"/>
    <lineage>
        <taxon>Eukaryota</taxon>
        <taxon>Metazoa</taxon>
        <taxon>Ecdysozoa</taxon>
        <taxon>Arthropoda</taxon>
        <taxon>Hexapoda</taxon>
        <taxon>Insecta</taxon>
        <taxon>Pterygota</taxon>
        <taxon>Palaeoptera</taxon>
        <taxon>Odonata</taxon>
        <taxon>Epiprocta</taxon>
        <taxon>Anisoptera</taxon>
        <taxon>Libelluloidea</taxon>
        <taxon>Libellulidae</taxon>
        <taxon>Ladona</taxon>
    </lineage>
</organism>
<feature type="domain" description="EGF-like" evidence="1">
    <location>
        <begin position="105"/>
        <end position="140"/>
    </location>
</feature>
<gene>
    <name evidence="2" type="ORF">J437_LFUL009624</name>
</gene>
<dbReference type="AlphaFoldDB" id="A0A8K0NYM4"/>
<dbReference type="SMART" id="SM00181">
    <property type="entry name" value="EGF"/>
    <property type="match status" value="3"/>
</dbReference>
<feature type="domain" description="EGF-like" evidence="1">
    <location>
        <begin position="12"/>
        <end position="50"/>
    </location>
</feature>
<keyword evidence="3" id="KW-1185">Reference proteome</keyword>
<proteinExistence type="predicted"/>
<reference evidence="2" key="1">
    <citation type="submission" date="2013-04" db="EMBL/GenBank/DDBJ databases">
        <authorList>
            <person name="Qu J."/>
            <person name="Murali S.C."/>
            <person name="Bandaranaike D."/>
            <person name="Bellair M."/>
            <person name="Blankenburg K."/>
            <person name="Chao H."/>
            <person name="Dinh H."/>
            <person name="Doddapaneni H."/>
            <person name="Downs B."/>
            <person name="Dugan-Rocha S."/>
            <person name="Elkadiri S."/>
            <person name="Gnanaolivu R.D."/>
            <person name="Hernandez B."/>
            <person name="Javaid M."/>
            <person name="Jayaseelan J.C."/>
            <person name="Lee S."/>
            <person name="Li M."/>
            <person name="Ming W."/>
            <person name="Munidasa M."/>
            <person name="Muniz J."/>
            <person name="Nguyen L."/>
            <person name="Ongeri F."/>
            <person name="Osuji N."/>
            <person name="Pu L.-L."/>
            <person name="Puazo M."/>
            <person name="Qu C."/>
            <person name="Quiroz J."/>
            <person name="Raj R."/>
            <person name="Weissenberger G."/>
            <person name="Xin Y."/>
            <person name="Zou X."/>
            <person name="Han Y."/>
            <person name="Richards S."/>
            <person name="Worley K."/>
            <person name="Muzny D."/>
            <person name="Gibbs R."/>
        </authorList>
    </citation>
    <scope>NUCLEOTIDE SEQUENCE</scope>
    <source>
        <strain evidence="2">Sampled in the wild</strain>
    </source>
</reference>
<feature type="domain" description="EGF-like" evidence="1">
    <location>
        <begin position="58"/>
        <end position="96"/>
    </location>
</feature>